<dbReference type="InterPro" id="IPR005467">
    <property type="entry name" value="His_kinase_dom"/>
</dbReference>
<protein>
    <recommendedName>
        <fullName evidence="13">Sensory/regulatory protein RpfC</fullName>
        <ecNumber evidence="2">2.7.13.3</ecNumber>
    </recommendedName>
    <alternativeName>
        <fullName evidence="14">Virulence sensor protein BvgS</fullName>
    </alternativeName>
</protein>
<evidence type="ECO:0000256" key="9">
    <source>
        <dbReference type="ARBA" id="ARBA00023012"/>
    </source>
</evidence>
<dbReference type="Gene3D" id="3.30.565.10">
    <property type="entry name" value="Histidine kinase-like ATPase, C-terminal domain"/>
    <property type="match status" value="1"/>
</dbReference>
<dbReference type="Gene3D" id="3.40.50.2300">
    <property type="match status" value="1"/>
</dbReference>
<dbReference type="PANTHER" id="PTHR45339:SF1">
    <property type="entry name" value="HYBRID SIGNAL TRANSDUCTION HISTIDINE KINASE J"/>
    <property type="match status" value="1"/>
</dbReference>
<keyword evidence="7" id="KW-0418">Kinase</keyword>
<dbReference type="SUPFAM" id="SSF55874">
    <property type="entry name" value="ATPase domain of HSP90 chaperone/DNA topoisomerase II/histidine kinase"/>
    <property type="match status" value="1"/>
</dbReference>
<dbReference type="FunFam" id="1.10.287.130:FF:000002">
    <property type="entry name" value="Two-component osmosensing histidine kinase"/>
    <property type="match status" value="1"/>
</dbReference>
<dbReference type="InterPro" id="IPR003661">
    <property type="entry name" value="HisK_dim/P_dom"/>
</dbReference>
<dbReference type="Proteomes" id="UP001336250">
    <property type="component" value="Unassembled WGS sequence"/>
</dbReference>
<evidence type="ECO:0000256" key="13">
    <source>
        <dbReference type="ARBA" id="ARBA00068150"/>
    </source>
</evidence>
<evidence type="ECO:0000256" key="12">
    <source>
        <dbReference type="ARBA" id="ARBA00064003"/>
    </source>
</evidence>
<keyword evidence="17" id="KW-0472">Membrane</keyword>
<evidence type="ECO:0000313" key="20">
    <source>
        <dbReference type="EMBL" id="MEF7614642.1"/>
    </source>
</evidence>
<dbReference type="EMBL" id="JAZIBG010000028">
    <property type="protein sequence ID" value="MEF7614642.1"/>
    <property type="molecule type" value="Genomic_DNA"/>
</dbReference>
<evidence type="ECO:0000256" key="15">
    <source>
        <dbReference type="PROSITE-ProRule" id="PRU00169"/>
    </source>
</evidence>
<keyword evidence="17" id="KW-1133">Transmembrane helix</keyword>
<keyword evidence="3 15" id="KW-0597">Phosphoprotein</keyword>
<evidence type="ECO:0000256" key="7">
    <source>
        <dbReference type="ARBA" id="ARBA00022777"/>
    </source>
</evidence>
<dbReference type="SMART" id="SM00448">
    <property type="entry name" value="REC"/>
    <property type="match status" value="1"/>
</dbReference>
<evidence type="ECO:0000313" key="21">
    <source>
        <dbReference type="Proteomes" id="UP001336250"/>
    </source>
</evidence>
<gene>
    <name evidence="20" type="ORF">V4F39_12040</name>
</gene>
<dbReference type="InterPro" id="IPR001789">
    <property type="entry name" value="Sig_transdc_resp-reg_receiver"/>
</dbReference>
<evidence type="ECO:0000256" key="16">
    <source>
        <dbReference type="SAM" id="Coils"/>
    </source>
</evidence>
<dbReference type="GO" id="GO:0005524">
    <property type="term" value="F:ATP binding"/>
    <property type="evidence" value="ECO:0007669"/>
    <property type="project" value="UniProtKB-KW"/>
</dbReference>
<comment type="function">
    <text evidence="11">Member of the two-component regulatory system BvgS/BvgA. Phosphorylates BvgA via a four-step phosphorelay in response to environmental signals.</text>
</comment>
<feature type="domain" description="Response regulatory" evidence="19">
    <location>
        <begin position="489"/>
        <end position="607"/>
    </location>
</feature>
<evidence type="ECO:0000256" key="10">
    <source>
        <dbReference type="ARBA" id="ARBA00023026"/>
    </source>
</evidence>
<keyword evidence="4" id="KW-0808">Transferase</keyword>
<evidence type="ECO:0000256" key="8">
    <source>
        <dbReference type="ARBA" id="ARBA00022840"/>
    </source>
</evidence>
<dbReference type="SMART" id="SM00388">
    <property type="entry name" value="HisKA"/>
    <property type="match status" value="1"/>
</dbReference>
<dbReference type="EC" id="2.7.13.3" evidence="2"/>
<dbReference type="SMART" id="SM00387">
    <property type="entry name" value="HATPase_c"/>
    <property type="match status" value="1"/>
</dbReference>
<dbReference type="Pfam" id="PF00072">
    <property type="entry name" value="Response_reg"/>
    <property type="match status" value="1"/>
</dbReference>
<name>A0AAW9QGX3_9BURK</name>
<dbReference type="SUPFAM" id="SSF52172">
    <property type="entry name" value="CheY-like"/>
    <property type="match status" value="1"/>
</dbReference>
<dbReference type="CDD" id="cd00082">
    <property type="entry name" value="HisKA"/>
    <property type="match status" value="1"/>
</dbReference>
<evidence type="ECO:0000256" key="2">
    <source>
        <dbReference type="ARBA" id="ARBA00012438"/>
    </source>
</evidence>
<organism evidence="20 21">
    <name type="scientific">Aquincola agrisoli</name>
    <dbReference type="NCBI Taxonomy" id="3119538"/>
    <lineage>
        <taxon>Bacteria</taxon>
        <taxon>Pseudomonadati</taxon>
        <taxon>Pseudomonadota</taxon>
        <taxon>Betaproteobacteria</taxon>
        <taxon>Burkholderiales</taxon>
        <taxon>Sphaerotilaceae</taxon>
        <taxon>Aquincola</taxon>
    </lineage>
</organism>
<dbReference type="InterPro" id="IPR003594">
    <property type="entry name" value="HATPase_dom"/>
</dbReference>
<dbReference type="PROSITE" id="PS50109">
    <property type="entry name" value="HIS_KIN"/>
    <property type="match status" value="1"/>
</dbReference>
<keyword evidence="16" id="KW-0175">Coiled coil</keyword>
<feature type="transmembrane region" description="Helical" evidence="17">
    <location>
        <begin position="60"/>
        <end position="80"/>
    </location>
</feature>
<dbReference type="PANTHER" id="PTHR45339">
    <property type="entry name" value="HYBRID SIGNAL TRANSDUCTION HISTIDINE KINASE J"/>
    <property type="match status" value="1"/>
</dbReference>
<feature type="modified residue" description="4-aspartylphosphate" evidence="15">
    <location>
        <position position="538"/>
    </location>
</feature>
<dbReference type="AlphaFoldDB" id="A0AAW9QGX3"/>
<dbReference type="GO" id="GO:0000155">
    <property type="term" value="F:phosphorelay sensor kinase activity"/>
    <property type="evidence" value="ECO:0007669"/>
    <property type="project" value="InterPro"/>
</dbReference>
<evidence type="ECO:0000256" key="6">
    <source>
        <dbReference type="ARBA" id="ARBA00022741"/>
    </source>
</evidence>
<evidence type="ECO:0000256" key="4">
    <source>
        <dbReference type="ARBA" id="ARBA00022679"/>
    </source>
</evidence>
<feature type="transmembrane region" description="Helical" evidence="17">
    <location>
        <begin position="135"/>
        <end position="156"/>
    </location>
</feature>
<comment type="subunit">
    <text evidence="12">At low DSF concentrations, interacts with RpfF.</text>
</comment>
<accession>A0AAW9QGX3</accession>
<keyword evidence="8 20" id="KW-0067">ATP-binding</keyword>
<dbReference type="Gene3D" id="1.10.287.130">
    <property type="match status" value="1"/>
</dbReference>
<keyword evidence="5" id="KW-0732">Signal</keyword>
<comment type="catalytic activity">
    <reaction evidence="1">
        <text>ATP + protein L-histidine = ADP + protein N-phospho-L-histidine.</text>
        <dbReference type="EC" id="2.7.13.3"/>
    </reaction>
</comment>
<dbReference type="PROSITE" id="PS50110">
    <property type="entry name" value="RESPONSE_REGULATORY"/>
    <property type="match status" value="1"/>
</dbReference>
<comment type="caution">
    <text evidence="20">The sequence shown here is derived from an EMBL/GenBank/DDBJ whole genome shotgun (WGS) entry which is preliminary data.</text>
</comment>
<keyword evidence="6" id="KW-0547">Nucleotide-binding</keyword>
<dbReference type="InterPro" id="IPR004358">
    <property type="entry name" value="Sig_transdc_His_kin-like_C"/>
</dbReference>
<feature type="transmembrane region" description="Helical" evidence="17">
    <location>
        <begin position="168"/>
        <end position="187"/>
    </location>
</feature>
<dbReference type="CDD" id="cd17546">
    <property type="entry name" value="REC_hyHK_CKI1_RcsC-like"/>
    <property type="match status" value="1"/>
</dbReference>
<dbReference type="InterPro" id="IPR036097">
    <property type="entry name" value="HisK_dim/P_sf"/>
</dbReference>
<evidence type="ECO:0000256" key="14">
    <source>
        <dbReference type="ARBA" id="ARBA00070152"/>
    </source>
</evidence>
<keyword evidence="10" id="KW-0843">Virulence</keyword>
<evidence type="ECO:0000256" key="17">
    <source>
        <dbReference type="SAM" id="Phobius"/>
    </source>
</evidence>
<evidence type="ECO:0000256" key="5">
    <source>
        <dbReference type="ARBA" id="ARBA00022729"/>
    </source>
</evidence>
<feature type="coiled-coil region" evidence="16">
    <location>
        <begin position="199"/>
        <end position="226"/>
    </location>
</feature>
<dbReference type="CDD" id="cd16922">
    <property type="entry name" value="HATPase_EvgS-ArcB-TorS-like"/>
    <property type="match status" value="1"/>
</dbReference>
<evidence type="ECO:0000259" key="18">
    <source>
        <dbReference type="PROSITE" id="PS50109"/>
    </source>
</evidence>
<reference evidence="20 21" key="1">
    <citation type="submission" date="2024-02" db="EMBL/GenBank/DDBJ databases">
        <title>Genome sequence of Aquincola sp. MAHUQ-54.</title>
        <authorList>
            <person name="Huq M.A."/>
        </authorList>
    </citation>
    <scope>NUCLEOTIDE SEQUENCE [LARGE SCALE GENOMIC DNA]</scope>
    <source>
        <strain evidence="20 21">MAHUQ-54</strain>
    </source>
</reference>
<proteinExistence type="predicted"/>
<dbReference type="Pfam" id="PF02518">
    <property type="entry name" value="HATPase_c"/>
    <property type="match status" value="1"/>
</dbReference>
<evidence type="ECO:0000256" key="11">
    <source>
        <dbReference type="ARBA" id="ARBA00058004"/>
    </source>
</evidence>
<dbReference type="InterPro" id="IPR036890">
    <property type="entry name" value="HATPase_C_sf"/>
</dbReference>
<feature type="domain" description="Histidine kinase" evidence="18">
    <location>
        <begin position="243"/>
        <end position="466"/>
    </location>
</feature>
<dbReference type="PRINTS" id="PR00344">
    <property type="entry name" value="BCTRLSENSOR"/>
</dbReference>
<sequence length="611" mass="66215">MSPQDSSFTLDPAELLQRKADNARRVHALQIPLIRLLGFVILSVMGLLHPLDGRSPAGLALPLLVAANLGYALLSWAVLWRWYGRSGRLDLSSLFMHLDVLMWLLTLQRLEQTHLFFGYLLLVRVGDHIGYGFRSAFYFSNVVVAVYLGYTALLTVLDPGGARWQERLVIAAVMYMIGGYLAFTGFVTERLRNRTRAAVRTARQLVDSLETKTGELEAQAQELRLARRLAEQASVAKSRFLAMMSHEIRTPMNGVLGATELLLGTPLKSDQRAFAETARQSGQVLLSILDNVLDLSRIEAGRLDVVAEPVHLRSLLGESLAVVQPAALAKGIALDVRIAADVPPHVVADALRLRQVLLNLLANAVKFTERGAVTVSVGRMREAAADGRLMLRFEVADTGIGIPEYQISHLFEPFMQADSSTTRQHGGSGLGLAIVRQLTRLMGGEVQVRSEPGRGTCFSVTAPVGEAAAPAPGPRPDAPAEVPVVPPSHVLLAEDNLVNQLVLQEMLSRLGCSVDVVADGDAAFDAVSRRRYDVVFMDCHMPMTDGFEATRRIRAGEPAGGSRLPIIALTAATMPEDEAACRSAGMDDFVSKPVTMAQLAGTLSRWLPGAG</sequence>
<dbReference type="SUPFAM" id="SSF47384">
    <property type="entry name" value="Homodimeric domain of signal transducing histidine kinase"/>
    <property type="match status" value="1"/>
</dbReference>
<dbReference type="Pfam" id="PF00512">
    <property type="entry name" value="HisKA"/>
    <property type="match status" value="1"/>
</dbReference>
<keyword evidence="17" id="KW-0812">Transmembrane</keyword>
<feature type="transmembrane region" description="Helical" evidence="17">
    <location>
        <begin position="28"/>
        <end position="48"/>
    </location>
</feature>
<dbReference type="InterPro" id="IPR011006">
    <property type="entry name" value="CheY-like_superfamily"/>
</dbReference>
<keyword evidence="9" id="KW-0902">Two-component regulatory system</keyword>
<evidence type="ECO:0000259" key="19">
    <source>
        <dbReference type="PROSITE" id="PS50110"/>
    </source>
</evidence>
<dbReference type="FunFam" id="3.30.565.10:FF:000010">
    <property type="entry name" value="Sensor histidine kinase RcsC"/>
    <property type="match status" value="1"/>
</dbReference>
<keyword evidence="21" id="KW-1185">Reference proteome</keyword>
<evidence type="ECO:0000256" key="3">
    <source>
        <dbReference type="ARBA" id="ARBA00022553"/>
    </source>
</evidence>
<evidence type="ECO:0000256" key="1">
    <source>
        <dbReference type="ARBA" id="ARBA00000085"/>
    </source>
</evidence>
<dbReference type="RefSeq" id="WP_332289671.1">
    <property type="nucleotide sequence ID" value="NZ_JAZIBG010000028.1"/>
</dbReference>